<comment type="caution">
    <text evidence="1">The sequence shown here is derived from an EMBL/GenBank/DDBJ whole genome shotgun (WGS) entry which is preliminary data.</text>
</comment>
<keyword evidence="2" id="KW-1185">Reference proteome</keyword>
<gene>
    <name evidence="1" type="ORF">ABUW04_07160</name>
</gene>
<proteinExistence type="predicted"/>
<sequence>MNDTATAELVAAWENFSVPMRMRDGFNEASYVALKEALAACAVTWAESDTIPRLAVNVLVDILPTMDSFVEAYENPSMRTKIREAAFDLQELIWQCVAVEEA</sequence>
<accession>A0ABV6XIE3</accession>
<dbReference type="Proteomes" id="UP001592581">
    <property type="component" value="Unassembled WGS sequence"/>
</dbReference>
<name>A0ABV6XIE3_9ACTN</name>
<organism evidence="1 2">
    <name type="scientific">Streptacidiphilus jeojiensis</name>
    <dbReference type="NCBI Taxonomy" id="3229225"/>
    <lineage>
        <taxon>Bacteria</taxon>
        <taxon>Bacillati</taxon>
        <taxon>Actinomycetota</taxon>
        <taxon>Actinomycetes</taxon>
        <taxon>Kitasatosporales</taxon>
        <taxon>Streptomycetaceae</taxon>
        <taxon>Streptacidiphilus</taxon>
    </lineage>
</organism>
<reference evidence="1 2" key="1">
    <citation type="submission" date="2024-06" db="EMBL/GenBank/DDBJ databases">
        <authorList>
            <person name="Lee S.D."/>
        </authorList>
    </citation>
    <scope>NUCLEOTIDE SEQUENCE [LARGE SCALE GENOMIC DNA]</scope>
    <source>
        <strain evidence="1 2">N1-10</strain>
    </source>
</reference>
<dbReference type="RefSeq" id="WP_380563626.1">
    <property type="nucleotide sequence ID" value="NZ_JBEUKS010000002.1"/>
</dbReference>
<evidence type="ECO:0000313" key="1">
    <source>
        <dbReference type="EMBL" id="MFC1438034.1"/>
    </source>
</evidence>
<protein>
    <submittedName>
        <fullName evidence="1">Uncharacterized protein</fullName>
    </submittedName>
</protein>
<dbReference type="EMBL" id="JBEUKS010000002">
    <property type="protein sequence ID" value="MFC1438034.1"/>
    <property type="molecule type" value="Genomic_DNA"/>
</dbReference>
<evidence type="ECO:0000313" key="2">
    <source>
        <dbReference type="Proteomes" id="UP001592581"/>
    </source>
</evidence>